<evidence type="ECO:0000313" key="5">
    <source>
        <dbReference type="Proteomes" id="UP000466931"/>
    </source>
</evidence>
<evidence type="ECO:0000256" key="2">
    <source>
        <dbReference type="SAM" id="Phobius"/>
    </source>
</evidence>
<name>A0A7I7XWM3_9MYCO</name>
<evidence type="ECO:0000259" key="3">
    <source>
        <dbReference type="SMART" id="SM00327"/>
    </source>
</evidence>
<feature type="region of interest" description="Disordered" evidence="1">
    <location>
        <begin position="1"/>
        <end position="151"/>
    </location>
</feature>
<keyword evidence="2" id="KW-1133">Transmembrane helix</keyword>
<dbReference type="InterPro" id="IPR002035">
    <property type="entry name" value="VWF_A"/>
</dbReference>
<dbReference type="RefSeq" id="WP_085150862.1">
    <property type="nucleotide sequence ID" value="NZ_AP022612.1"/>
</dbReference>
<feature type="domain" description="VWFA" evidence="3">
    <location>
        <begin position="580"/>
        <end position="762"/>
    </location>
</feature>
<keyword evidence="2" id="KW-0472">Membrane</keyword>
<dbReference type="InterPro" id="IPR036465">
    <property type="entry name" value="vWFA_dom_sf"/>
</dbReference>
<protein>
    <recommendedName>
        <fullName evidence="3">VWFA domain-containing protein</fullName>
    </recommendedName>
</protein>
<accession>A0A7I7XWM3</accession>
<feature type="transmembrane region" description="Helical" evidence="2">
    <location>
        <begin position="204"/>
        <end position="228"/>
    </location>
</feature>
<dbReference type="Pfam" id="PF13531">
    <property type="entry name" value="SBP_bac_11"/>
    <property type="match status" value="1"/>
</dbReference>
<dbReference type="Gene3D" id="3.40.50.410">
    <property type="entry name" value="von Willebrand factor, type A domain"/>
    <property type="match status" value="1"/>
</dbReference>
<dbReference type="EMBL" id="AP022612">
    <property type="protein sequence ID" value="BBZ33471.1"/>
    <property type="molecule type" value="Genomic_DNA"/>
</dbReference>
<feature type="compositionally biased region" description="Acidic residues" evidence="1">
    <location>
        <begin position="8"/>
        <end position="20"/>
    </location>
</feature>
<dbReference type="Proteomes" id="UP000466931">
    <property type="component" value="Chromosome"/>
</dbReference>
<evidence type="ECO:0000256" key="1">
    <source>
        <dbReference type="SAM" id="MobiDB-lite"/>
    </source>
</evidence>
<feature type="compositionally biased region" description="Low complexity" evidence="1">
    <location>
        <begin position="76"/>
        <end position="97"/>
    </location>
</feature>
<dbReference type="AlphaFoldDB" id="A0A7I7XWM3"/>
<keyword evidence="2" id="KW-0812">Transmembrane</keyword>
<proteinExistence type="predicted"/>
<evidence type="ECO:0000313" key="4">
    <source>
        <dbReference type="EMBL" id="BBZ33471.1"/>
    </source>
</evidence>
<dbReference type="OrthoDB" id="5171781at2"/>
<organism evidence="4 5">
    <name type="scientific">Mycolicibacterium confluentis</name>
    <dbReference type="NCBI Taxonomy" id="28047"/>
    <lineage>
        <taxon>Bacteria</taxon>
        <taxon>Bacillati</taxon>
        <taxon>Actinomycetota</taxon>
        <taxon>Actinomycetes</taxon>
        <taxon>Mycobacteriales</taxon>
        <taxon>Mycobacteriaceae</taxon>
        <taxon>Mycolicibacterium</taxon>
    </lineage>
</organism>
<feature type="compositionally biased region" description="Acidic residues" evidence="1">
    <location>
        <begin position="63"/>
        <end position="75"/>
    </location>
</feature>
<reference evidence="4" key="1">
    <citation type="journal article" date="2019" name="Emerg. Microbes Infect.">
        <title>Comprehensive subspecies identification of 175 nontuberculous mycobacteria species based on 7547 genomic profiles.</title>
        <authorList>
            <person name="Matsumoto Y."/>
            <person name="Kinjo T."/>
            <person name="Motooka D."/>
            <person name="Nabeya D."/>
            <person name="Jung N."/>
            <person name="Uechi K."/>
            <person name="Horii T."/>
            <person name="Iida T."/>
            <person name="Fujita J."/>
            <person name="Nakamura S."/>
        </authorList>
    </citation>
    <scope>NUCLEOTIDE SEQUENCE [LARGE SCALE GENOMIC DNA]</scope>
    <source>
        <strain evidence="4">JCM 13671</strain>
    </source>
</reference>
<sequence>MGRHSIPDPDEPDEVADESAFEQSPPSSEPEAGHHHRSEPEDTAGYGYPDHTYAADGYAADTYEGDDYDDYDSDDGFVAGDSSADYDADAGQYSADQNEAGQYDSAQNDSARYDSGQYSADEYSADQYGDRRYDADHHDDRQGVYSDYDTDYDTEYDEDVYDESDTRALVAAGAPDSPQTSGGHRNEGDWTGSHRIVTPGRRGVSFGVIAALVTVVVVVAGFIIWKFFGDALSDRSGVAADRCLQGDATVAVVADPAIAGTLGEIAKTFNETTGPVGDHCPVVNVTTADSDAVVAGLVGQWPENLGEKPALWIPGSSVSQARLQAAGGPKIASSNSLATSPVLVALAPQLKPVLEQQTWATLPDLQNDPESLNKLNLPGWGSLRLALPKTGDSDAAYLAAEAVAAASAAPGASPDSGVGAVSALLSGAPKLADDSTDEAMKALLDGDDPAARPVHAVVTTEQHLIHQARDIDDAKNVLASWIPPGPTAVADFPAVLFVADWLEDPQVAAASSFENFLRKPEQTATLTEAGFRVEGSDPPTSDITDGAAVEQTLSVGDDTVRVALANAVGEPVAAPASASDAAVTIMLDRSLNLAPVIAGLNSAVDALPPSAAVGLTTFDGAVGTTVVNLGVLSDDVDGQPRREAITSSLSGLTPTGGAVSFTTLRNVYAEALERFTPGHTNRVLVITSGPHTDQSLDSAGLQDLIRRSADPARPVAVDVINVGNDPDRPTWESVAQISGGTYQHVPASDSPEMAAAIAAMLK</sequence>
<reference evidence="4" key="2">
    <citation type="submission" date="2020-02" db="EMBL/GenBank/DDBJ databases">
        <authorList>
            <person name="Matsumoto Y."/>
            <person name="Motooka D."/>
            <person name="Nakamura S."/>
        </authorList>
    </citation>
    <scope>NUCLEOTIDE SEQUENCE</scope>
    <source>
        <strain evidence="4">JCM 13671</strain>
    </source>
</reference>
<gene>
    <name evidence="4" type="ORF">MCNF_20760</name>
</gene>
<feature type="compositionally biased region" description="Basic and acidic residues" evidence="1">
    <location>
        <begin position="128"/>
        <end position="142"/>
    </location>
</feature>
<feature type="region of interest" description="Disordered" evidence="1">
    <location>
        <begin position="172"/>
        <end position="194"/>
    </location>
</feature>
<keyword evidence="5" id="KW-1185">Reference proteome</keyword>
<dbReference type="SMART" id="SM00327">
    <property type="entry name" value="VWA"/>
    <property type="match status" value="1"/>
</dbReference>
<dbReference type="SUPFAM" id="SSF53300">
    <property type="entry name" value="vWA-like"/>
    <property type="match status" value="1"/>
</dbReference>